<evidence type="ECO:0000313" key="5">
    <source>
        <dbReference type="EMBL" id="SOD89152.1"/>
    </source>
</evidence>
<protein>
    <submittedName>
        <fullName evidence="5">3-hydroxyacyl-CoA dehydrogenase</fullName>
    </submittedName>
</protein>
<dbReference type="InterPro" id="IPR006108">
    <property type="entry name" value="3HC_DH_C"/>
</dbReference>
<proteinExistence type="predicted"/>
<dbReference type="PROSITE" id="PS00067">
    <property type="entry name" value="3HCDH"/>
    <property type="match status" value="1"/>
</dbReference>
<dbReference type="InterPro" id="IPR008927">
    <property type="entry name" value="6-PGluconate_DH-like_C_sf"/>
</dbReference>
<dbReference type="GO" id="GO:0070403">
    <property type="term" value="F:NAD+ binding"/>
    <property type="evidence" value="ECO:0007669"/>
    <property type="project" value="InterPro"/>
</dbReference>
<dbReference type="EMBL" id="OCNJ01000001">
    <property type="protein sequence ID" value="SOD89152.1"/>
    <property type="molecule type" value="Genomic_DNA"/>
</dbReference>
<gene>
    <name evidence="5" type="ORF">SAMN05421508_101130</name>
</gene>
<reference evidence="5 6" key="1">
    <citation type="submission" date="2017-09" db="EMBL/GenBank/DDBJ databases">
        <authorList>
            <person name="Ehlers B."/>
            <person name="Leendertz F.H."/>
        </authorList>
    </citation>
    <scope>NUCLEOTIDE SEQUENCE [LARGE SCALE GENOMIC DNA]</scope>
    <source>
        <strain evidence="5 6">USBA 140</strain>
    </source>
</reference>
<dbReference type="InterPro" id="IPR006180">
    <property type="entry name" value="3-OHacyl-CoA_DH_CS"/>
</dbReference>
<feature type="domain" description="3-hydroxyacyl-CoA dehydrogenase C-terminal" evidence="2">
    <location>
        <begin position="416"/>
        <end position="497"/>
    </location>
</feature>
<dbReference type="GO" id="GO:0006631">
    <property type="term" value="P:fatty acid metabolic process"/>
    <property type="evidence" value="ECO:0007669"/>
    <property type="project" value="InterPro"/>
</dbReference>
<dbReference type="InterPro" id="IPR036291">
    <property type="entry name" value="NAD(P)-bd_dom_sf"/>
</dbReference>
<name>A0A286G129_9PROT</name>
<dbReference type="SUPFAM" id="SSF48179">
    <property type="entry name" value="6-phosphogluconate dehydrogenase C-terminal domain-like"/>
    <property type="match status" value="2"/>
</dbReference>
<dbReference type="InterPro" id="IPR011967">
    <property type="entry name" value="3-OHacyl-CoA_DH_PaaH"/>
</dbReference>
<organism evidence="5 6">
    <name type="scientific">Caenispirillum bisanense</name>
    <dbReference type="NCBI Taxonomy" id="414052"/>
    <lineage>
        <taxon>Bacteria</taxon>
        <taxon>Pseudomonadati</taxon>
        <taxon>Pseudomonadota</taxon>
        <taxon>Alphaproteobacteria</taxon>
        <taxon>Rhodospirillales</taxon>
        <taxon>Novispirillaceae</taxon>
        <taxon>Caenispirillum</taxon>
    </lineage>
</organism>
<keyword evidence="1" id="KW-0560">Oxidoreductase</keyword>
<dbReference type="Gene3D" id="3.40.50.720">
    <property type="entry name" value="NAD(P)-binding Rossmann-like Domain"/>
    <property type="match status" value="1"/>
</dbReference>
<dbReference type="Pfam" id="PF18321">
    <property type="entry name" value="3HCDH_RFF"/>
    <property type="match status" value="1"/>
</dbReference>
<evidence type="ECO:0000259" key="4">
    <source>
        <dbReference type="Pfam" id="PF18321"/>
    </source>
</evidence>
<dbReference type="Pfam" id="PF00725">
    <property type="entry name" value="3HCDH"/>
    <property type="match status" value="2"/>
</dbReference>
<dbReference type="Pfam" id="PF02737">
    <property type="entry name" value="3HCDH_N"/>
    <property type="match status" value="1"/>
</dbReference>
<dbReference type="PANTHER" id="PTHR48075:SF5">
    <property type="entry name" value="3-HYDROXYBUTYRYL-COA DEHYDROGENASE"/>
    <property type="match status" value="1"/>
</dbReference>
<dbReference type="FunFam" id="3.40.50.720:FF:000009">
    <property type="entry name" value="Fatty oxidation complex, alpha subunit"/>
    <property type="match status" value="1"/>
</dbReference>
<accession>A0A286G129</accession>
<sequence>MTATSALPTSAPVAVVGAGTMGAGIAQVAAAAGHAVLLHDAGPGAAAKGRDGIAKALAKLVDKGRMTAADRDALLGRITVADGLADLAPARLVIEAIVERLEVKQQVFRELEDLCGPEVILATNTSSLSVTAIAAALARPERLVGMHFFNPAPLMALVEVISGVATDPAVADCIHATAAAWGKSPVRARSTPGFIVNRVARPFYAEGLRILQEGATDPATIDAVLREGGGFRMGPFELMDLIGHDVNYAVTNSVFAAYYGDTRFLPALAQKDLVDAGWLGRKTGRGFYDYREGAVLPAPATAEPAAAPGSVVVQDDSPLLPLIEAKGLAHERTDGPGAIEVDGVLLLPSDGRTATEVSASLGGRAVVVHDLAGDWLKAGRTAVACADQTGPAALAPAVGLLQALGLAVSVVDDIPGLIVTRTVAMLANEAADAVLQGVAAPADIDVAMTKGVNYPRGPLAWAERIGLGRIHAVLDHLFTTYGEDRYRPSALLRRKVLGGGRFHA</sequence>
<evidence type="ECO:0000313" key="6">
    <source>
        <dbReference type="Proteomes" id="UP000219621"/>
    </source>
</evidence>
<keyword evidence="6" id="KW-1185">Reference proteome</keyword>
<dbReference type="PANTHER" id="PTHR48075">
    <property type="entry name" value="3-HYDROXYACYL-COA DEHYDROGENASE FAMILY PROTEIN"/>
    <property type="match status" value="1"/>
</dbReference>
<feature type="domain" description="3-hydroxyacyl-CoA dehydrogenase NAD binding" evidence="3">
    <location>
        <begin position="13"/>
        <end position="189"/>
    </location>
</feature>
<feature type="domain" description="3-hydroxyacyl-CoA dehydrogenase C-terminal" evidence="2">
    <location>
        <begin position="193"/>
        <end position="290"/>
    </location>
</feature>
<feature type="domain" description="3-hydroxybutyryl-CoA dehydrogenase reduced Rossmann-fold" evidence="4">
    <location>
        <begin position="346"/>
        <end position="415"/>
    </location>
</feature>
<evidence type="ECO:0000259" key="2">
    <source>
        <dbReference type="Pfam" id="PF00725"/>
    </source>
</evidence>
<dbReference type="AlphaFoldDB" id="A0A286G129"/>
<dbReference type="NCBIfam" id="TIGR02279">
    <property type="entry name" value="PaaC-3OHAcCoADH"/>
    <property type="match status" value="1"/>
</dbReference>
<evidence type="ECO:0000259" key="3">
    <source>
        <dbReference type="Pfam" id="PF02737"/>
    </source>
</evidence>
<dbReference type="NCBIfam" id="NF006124">
    <property type="entry name" value="PRK08268.1"/>
    <property type="match status" value="1"/>
</dbReference>
<dbReference type="Gene3D" id="3.30.750.190">
    <property type="match status" value="1"/>
</dbReference>
<dbReference type="GO" id="GO:0010124">
    <property type="term" value="P:phenylacetate catabolic process"/>
    <property type="evidence" value="ECO:0007669"/>
    <property type="project" value="InterPro"/>
</dbReference>
<dbReference type="SUPFAM" id="SSF51735">
    <property type="entry name" value="NAD(P)-binding Rossmann-fold domains"/>
    <property type="match status" value="1"/>
</dbReference>
<dbReference type="GO" id="GO:0008691">
    <property type="term" value="F:3-hydroxybutyryl-CoA dehydrogenase activity"/>
    <property type="evidence" value="ECO:0007669"/>
    <property type="project" value="InterPro"/>
</dbReference>
<dbReference type="OrthoDB" id="9771883at2"/>
<dbReference type="Gene3D" id="1.10.1040.50">
    <property type="match status" value="1"/>
</dbReference>
<dbReference type="Proteomes" id="UP000219621">
    <property type="component" value="Unassembled WGS sequence"/>
</dbReference>
<dbReference type="InterPro" id="IPR006176">
    <property type="entry name" value="3-OHacyl-CoA_DH_NAD-bd"/>
</dbReference>
<evidence type="ECO:0000256" key="1">
    <source>
        <dbReference type="ARBA" id="ARBA00023002"/>
    </source>
</evidence>
<dbReference type="InterPro" id="IPR041040">
    <property type="entry name" value="3HCDH_RFF"/>
</dbReference>
<dbReference type="RefSeq" id="WP_097277049.1">
    <property type="nucleotide sequence ID" value="NZ_OCNJ01000001.1"/>
</dbReference>